<dbReference type="GO" id="GO:0000976">
    <property type="term" value="F:transcription cis-regulatory region binding"/>
    <property type="evidence" value="ECO:0007669"/>
    <property type="project" value="TreeGrafter"/>
</dbReference>
<dbReference type="PANTHER" id="PTHR30055">
    <property type="entry name" value="HTH-TYPE TRANSCRIPTIONAL REGULATOR RUTR"/>
    <property type="match status" value="1"/>
</dbReference>
<evidence type="ECO:0000313" key="7">
    <source>
        <dbReference type="Proteomes" id="UP000094626"/>
    </source>
</evidence>
<evidence type="ECO:0000259" key="5">
    <source>
        <dbReference type="PROSITE" id="PS50977"/>
    </source>
</evidence>
<gene>
    <name evidence="6" type="ORF">BES08_18395</name>
</gene>
<accession>A0A1D8A9T8</accession>
<keyword evidence="7" id="KW-1185">Reference proteome</keyword>
<dbReference type="PROSITE" id="PS50977">
    <property type="entry name" value="HTH_TETR_2"/>
    <property type="match status" value="1"/>
</dbReference>
<keyword evidence="1" id="KW-0805">Transcription regulation</keyword>
<evidence type="ECO:0000256" key="1">
    <source>
        <dbReference type="ARBA" id="ARBA00023015"/>
    </source>
</evidence>
<dbReference type="Proteomes" id="UP000094626">
    <property type="component" value="Plasmid pSA1"/>
</dbReference>
<dbReference type="KEGG" id="nre:BES08_18395"/>
<keyword evidence="2 4" id="KW-0238">DNA-binding</keyword>
<dbReference type="SUPFAM" id="SSF46689">
    <property type="entry name" value="Homeodomain-like"/>
    <property type="match status" value="2"/>
</dbReference>
<reference evidence="7" key="1">
    <citation type="journal article" date="2017" name="J. Biotechnol.">
        <title>Complete genome sequence of Novosphingobium resinovorum SA1, a versatile xenobiotic-degrading bacterium capable of utilizing sulfanilic acid.</title>
        <authorList>
            <person name="Hegedus B."/>
            <person name="Kos P.B."/>
            <person name="Balint B."/>
            <person name="Maroti G."/>
            <person name="Gan H.M."/>
            <person name="Perei K."/>
            <person name="Rakhely G."/>
        </authorList>
    </citation>
    <scope>NUCLEOTIDE SEQUENCE [LARGE SCALE GENOMIC DNA]</scope>
    <source>
        <strain evidence="7">SA1</strain>
    </source>
</reference>
<dbReference type="AlphaFoldDB" id="A0A1D8A9T8"/>
<name>A0A1D8A9T8_9SPHN</name>
<evidence type="ECO:0000313" key="6">
    <source>
        <dbReference type="EMBL" id="AOR78883.1"/>
    </source>
</evidence>
<dbReference type="InterPro" id="IPR009057">
    <property type="entry name" value="Homeodomain-like_sf"/>
</dbReference>
<dbReference type="GO" id="GO:0003700">
    <property type="term" value="F:DNA-binding transcription factor activity"/>
    <property type="evidence" value="ECO:0007669"/>
    <property type="project" value="TreeGrafter"/>
</dbReference>
<dbReference type="EMBL" id="CP017076">
    <property type="protein sequence ID" value="AOR78883.1"/>
    <property type="molecule type" value="Genomic_DNA"/>
</dbReference>
<dbReference type="Gene3D" id="1.10.357.10">
    <property type="entry name" value="Tetracycline Repressor, domain 2"/>
    <property type="match status" value="2"/>
</dbReference>
<protein>
    <recommendedName>
        <fullName evidence="5">HTH tetR-type domain-containing protein</fullName>
    </recommendedName>
</protein>
<dbReference type="InterPro" id="IPR001647">
    <property type="entry name" value="HTH_TetR"/>
</dbReference>
<feature type="DNA-binding region" description="H-T-H motif" evidence="4">
    <location>
        <begin position="40"/>
        <end position="59"/>
    </location>
</feature>
<proteinExistence type="predicted"/>
<keyword evidence="3" id="KW-0804">Transcription</keyword>
<keyword evidence="6" id="KW-0614">Plasmid</keyword>
<geneLocation type="plasmid" evidence="6 7">
    <name>pSA1</name>
</geneLocation>
<dbReference type="OrthoDB" id="7182470at2"/>
<dbReference type="RefSeq" id="WP_069709347.1">
    <property type="nucleotide sequence ID" value="NZ_CP017076.1"/>
</dbReference>
<dbReference type="InterPro" id="IPR050109">
    <property type="entry name" value="HTH-type_TetR-like_transc_reg"/>
</dbReference>
<dbReference type="Pfam" id="PF00440">
    <property type="entry name" value="TetR_N"/>
    <property type="match status" value="1"/>
</dbReference>
<sequence>MSVQALQEAAPSGQDGYPLKSLLVGKAVEGIARQGIRNMPMRAIAANAGVTTAAIVHHFGDKSGLLRAALQQALLEDSAFHESLIANIAGRPLGYLNFVEWTANYIRLRHGSDNARFWSEVLFHPQAVAGNLRHVEAWHDMRVRAWGDILEGQGRDRSFAEALVTYLCMEEVWAQGLDSFAEYPILQRETLRALLAAMFDLSWDEEHSISALLEPRLESFAMRAPPNPDDLRERLLTEAARDLFEHGIEKVNQRRIAGNLGVSPSIIAYHFGGMSNFRNQAMWRAMIHKVADPLNPYSAKDKPLTLEDWAEGMANAISPADGSGDNGFYVSFARTIGEVALLSGREPELLPLVEHLRILDGTASYQAGRGIWAGLVSLRRQQASAFAMWMKGRAVLNTAFGYDRASTRKALIEAVTRLIRPAG</sequence>
<evidence type="ECO:0000256" key="3">
    <source>
        <dbReference type="ARBA" id="ARBA00023163"/>
    </source>
</evidence>
<dbReference type="PANTHER" id="PTHR30055:SF234">
    <property type="entry name" value="HTH-TYPE TRANSCRIPTIONAL REGULATOR BETI"/>
    <property type="match status" value="1"/>
</dbReference>
<feature type="domain" description="HTH tetR-type" evidence="5">
    <location>
        <begin position="17"/>
        <end position="77"/>
    </location>
</feature>
<organism evidence="6 7">
    <name type="scientific">Novosphingobium resinovorum</name>
    <dbReference type="NCBI Taxonomy" id="158500"/>
    <lineage>
        <taxon>Bacteria</taxon>
        <taxon>Pseudomonadati</taxon>
        <taxon>Pseudomonadota</taxon>
        <taxon>Alphaproteobacteria</taxon>
        <taxon>Sphingomonadales</taxon>
        <taxon>Sphingomonadaceae</taxon>
        <taxon>Novosphingobium</taxon>
    </lineage>
</organism>
<evidence type="ECO:0000256" key="4">
    <source>
        <dbReference type="PROSITE-ProRule" id="PRU00335"/>
    </source>
</evidence>
<evidence type="ECO:0000256" key="2">
    <source>
        <dbReference type="ARBA" id="ARBA00023125"/>
    </source>
</evidence>